<dbReference type="EMBL" id="RBVX01000047">
    <property type="protein sequence ID" value="RSL29920.1"/>
    <property type="molecule type" value="Genomic_DNA"/>
</dbReference>
<dbReference type="GO" id="GO:0042910">
    <property type="term" value="F:xenobiotic transmembrane transporter activity"/>
    <property type="evidence" value="ECO:0007669"/>
    <property type="project" value="InterPro"/>
</dbReference>
<comment type="caution">
    <text evidence="14">The sequence shown here is derived from an EMBL/GenBank/DDBJ whole genome shotgun (WGS) entry which is preliminary data.</text>
</comment>
<dbReference type="PIRSF" id="PIRSF006603">
    <property type="entry name" value="DinF"/>
    <property type="match status" value="1"/>
</dbReference>
<evidence type="ECO:0000313" key="15">
    <source>
        <dbReference type="Proteomes" id="UP000275076"/>
    </source>
</evidence>
<keyword evidence="8 13" id="KW-0812">Transmembrane</keyword>
<evidence type="ECO:0000256" key="7">
    <source>
        <dbReference type="ARBA" id="ARBA00022475"/>
    </source>
</evidence>
<keyword evidence="9 13" id="KW-1133">Transmembrane helix</keyword>
<feature type="transmembrane region" description="Helical" evidence="13">
    <location>
        <begin position="93"/>
        <end position="119"/>
    </location>
</feature>
<feature type="transmembrane region" description="Helical" evidence="13">
    <location>
        <begin position="54"/>
        <end position="72"/>
    </location>
</feature>
<name>A0A428MUW7_9BACI</name>
<dbReference type="Pfam" id="PF01554">
    <property type="entry name" value="MatE"/>
    <property type="match status" value="2"/>
</dbReference>
<comment type="similarity">
    <text evidence="3">Belongs to the multi antimicrobial extrusion (MATE) (TC 2.A.66.1) family.</text>
</comment>
<proteinExistence type="inferred from homology"/>
<evidence type="ECO:0000256" key="12">
    <source>
        <dbReference type="ARBA" id="ARBA00031636"/>
    </source>
</evidence>
<keyword evidence="10" id="KW-0406">Ion transport</keyword>
<protein>
    <recommendedName>
        <fullName evidence="4">Probable multidrug resistance protein NorM</fullName>
    </recommendedName>
    <alternativeName>
        <fullName evidence="12">Multidrug-efflux transporter</fullName>
    </alternativeName>
</protein>
<feature type="transmembrane region" description="Helical" evidence="13">
    <location>
        <begin position="190"/>
        <end position="214"/>
    </location>
</feature>
<evidence type="ECO:0000256" key="10">
    <source>
        <dbReference type="ARBA" id="ARBA00023065"/>
    </source>
</evidence>
<sequence>MSKSLNFQQDNILPLIIKTSIPLILASTVTMIVQLANITFMGNVSATDIYIRSLYTPFAFLTISFTEAFQISNQVIIARLKGDEQYESIRKNIINFVFLSLIFSVLLAAVVYVSAPFIASYYQIPADISDLFISFLRTMFLVNSLVILSMVLTSALRGYGHVNISVILNIIYALLNILLVYYFAFPLEQGVMSIVYSNLISSIITSLATIIVLYKNKILLFKRKYLKYYKRSILFLKNIGLPISLSYLIIFISNFFFNKIVAPFGSEAVSGFGVAYTIQTFVIVPAIAIGSSLGIIMNSNIGGGIKYFSRVFNSYKTGVKFTISFYFTLTISIYIFQQSIVETMLENQTSINYASDFITIVAPSYLLMGVVLMTITTLEQINKGVTALILNAVYFAVITSMGWYLTRLFNDLTYFYWTFFTVSLFGIFCVIFTWKLLKKEYGST</sequence>
<evidence type="ECO:0000256" key="6">
    <source>
        <dbReference type="ARBA" id="ARBA00022449"/>
    </source>
</evidence>
<comment type="subcellular location">
    <subcellularLocation>
        <location evidence="2">Cell membrane</location>
        <topology evidence="2">Multi-pass membrane protein</topology>
    </subcellularLocation>
</comment>
<keyword evidence="11 13" id="KW-0472">Membrane</keyword>
<evidence type="ECO:0000313" key="14">
    <source>
        <dbReference type="EMBL" id="RSL29920.1"/>
    </source>
</evidence>
<keyword evidence="6" id="KW-0050">Antiport</keyword>
<feature type="transmembrane region" description="Helical" evidence="13">
    <location>
        <begin position="417"/>
        <end position="437"/>
    </location>
</feature>
<dbReference type="InterPro" id="IPR050222">
    <property type="entry name" value="MATE_MdtK"/>
</dbReference>
<dbReference type="PANTHER" id="PTHR43298:SF2">
    <property type="entry name" value="FMN_FAD EXPORTER YEEO-RELATED"/>
    <property type="match status" value="1"/>
</dbReference>
<reference evidence="14 15" key="1">
    <citation type="submission" date="2018-10" db="EMBL/GenBank/DDBJ databases">
        <title>Draft genome sequence of Bacillus salarius IM0101, isolated from a hypersaline soil in Inner Mongolia, China.</title>
        <authorList>
            <person name="Yamprayoonswat W."/>
            <person name="Boonvisut S."/>
            <person name="Jumpathong W."/>
            <person name="Sittihan S."/>
            <person name="Ruangsuj P."/>
            <person name="Wanthongcharoen S."/>
            <person name="Thongpramul N."/>
            <person name="Pimmason S."/>
            <person name="Yu B."/>
            <person name="Yasawong M."/>
        </authorList>
    </citation>
    <scope>NUCLEOTIDE SEQUENCE [LARGE SCALE GENOMIC DNA]</scope>
    <source>
        <strain evidence="14 15">IM0101</strain>
    </source>
</reference>
<keyword evidence="7" id="KW-1003">Cell membrane</keyword>
<feature type="transmembrane region" description="Helical" evidence="13">
    <location>
        <begin position="385"/>
        <end position="405"/>
    </location>
</feature>
<evidence type="ECO:0000256" key="5">
    <source>
        <dbReference type="ARBA" id="ARBA00022448"/>
    </source>
</evidence>
<organism evidence="14 15">
    <name type="scientific">Salibacterium salarium</name>
    <dbReference type="NCBI Taxonomy" id="284579"/>
    <lineage>
        <taxon>Bacteria</taxon>
        <taxon>Bacillati</taxon>
        <taxon>Bacillota</taxon>
        <taxon>Bacilli</taxon>
        <taxon>Bacillales</taxon>
        <taxon>Bacillaceae</taxon>
    </lineage>
</organism>
<gene>
    <name evidence="14" type="ORF">D7Z54_28705</name>
</gene>
<keyword evidence="15" id="KW-1185">Reference proteome</keyword>
<feature type="transmembrane region" description="Helical" evidence="13">
    <location>
        <begin position="164"/>
        <end position="184"/>
    </location>
</feature>
<dbReference type="GO" id="GO:0005886">
    <property type="term" value="C:plasma membrane"/>
    <property type="evidence" value="ECO:0007669"/>
    <property type="project" value="UniProtKB-SubCell"/>
</dbReference>
<evidence type="ECO:0000256" key="3">
    <source>
        <dbReference type="ARBA" id="ARBA00010199"/>
    </source>
</evidence>
<evidence type="ECO:0000256" key="4">
    <source>
        <dbReference type="ARBA" id="ARBA00020268"/>
    </source>
</evidence>
<dbReference type="GO" id="GO:0015297">
    <property type="term" value="F:antiporter activity"/>
    <property type="evidence" value="ECO:0007669"/>
    <property type="project" value="UniProtKB-KW"/>
</dbReference>
<evidence type="ECO:0000256" key="9">
    <source>
        <dbReference type="ARBA" id="ARBA00022989"/>
    </source>
</evidence>
<dbReference type="Proteomes" id="UP000275076">
    <property type="component" value="Unassembled WGS sequence"/>
</dbReference>
<evidence type="ECO:0000256" key="1">
    <source>
        <dbReference type="ARBA" id="ARBA00003408"/>
    </source>
</evidence>
<dbReference type="OrthoDB" id="2516831at2"/>
<feature type="transmembrane region" description="Helical" evidence="13">
    <location>
        <begin position="318"/>
        <end position="337"/>
    </location>
</feature>
<keyword evidence="5" id="KW-0813">Transport</keyword>
<feature type="transmembrane region" description="Helical" evidence="13">
    <location>
        <begin position="235"/>
        <end position="256"/>
    </location>
</feature>
<feature type="transmembrane region" description="Helical" evidence="13">
    <location>
        <begin position="357"/>
        <end position="378"/>
    </location>
</feature>
<accession>A0A428MUW7</accession>
<dbReference type="InterPro" id="IPR048279">
    <property type="entry name" value="MdtK-like"/>
</dbReference>
<dbReference type="InterPro" id="IPR002528">
    <property type="entry name" value="MATE_fam"/>
</dbReference>
<evidence type="ECO:0000256" key="11">
    <source>
        <dbReference type="ARBA" id="ARBA00023136"/>
    </source>
</evidence>
<feature type="transmembrane region" description="Helical" evidence="13">
    <location>
        <begin position="131"/>
        <end position="152"/>
    </location>
</feature>
<evidence type="ECO:0000256" key="13">
    <source>
        <dbReference type="SAM" id="Phobius"/>
    </source>
</evidence>
<dbReference type="GO" id="GO:0006811">
    <property type="term" value="P:monoatomic ion transport"/>
    <property type="evidence" value="ECO:0007669"/>
    <property type="project" value="UniProtKB-KW"/>
</dbReference>
<dbReference type="RefSeq" id="WP_125561627.1">
    <property type="nucleotide sequence ID" value="NZ_RBVX01000047.1"/>
</dbReference>
<feature type="transmembrane region" description="Helical" evidence="13">
    <location>
        <begin position="276"/>
        <end position="297"/>
    </location>
</feature>
<evidence type="ECO:0000256" key="8">
    <source>
        <dbReference type="ARBA" id="ARBA00022692"/>
    </source>
</evidence>
<feature type="transmembrane region" description="Helical" evidence="13">
    <location>
        <begin position="21"/>
        <end position="42"/>
    </location>
</feature>
<dbReference type="PANTHER" id="PTHR43298">
    <property type="entry name" value="MULTIDRUG RESISTANCE PROTEIN NORM-RELATED"/>
    <property type="match status" value="1"/>
</dbReference>
<dbReference type="AlphaFoldDB" id="A0A428MUW7"/>
<evidence type="ECO:0000256" key="2">
    <source>
        <dbReference type="ARBA" id="ARBA00004651"/>
    </source>
</evidence>
<comment type="function">
    <text evidence="1">Multidrug efflux pump.</text>
</comment>